<evidence type="ECO:0000313" key="3">
    <source>
        <dbReference type="Proteomes" id="UP000237144"/>
    </source>
</evidence>
<dbReference type="EMBL" id="PJQD01000005">
    <property type="protein sequence ID" value="POY76502.1"/>
    <property type="molecule type" value="Genomic_DNA"/>
</dbReference>
<gene>
    <name evidence="2" type="ORF">BMF94_0704</name>
</gene>
<reference evidence="2 3" key="1">
    <citation type="journal article" date="2018" name="Front. Microbiol.">
        <title>Prospects for Fungal Bioremediation of Acidic Radioactive Waste Sites: Characterization and Genome Sequence of Rhodotorula taiwanensis MD1149.</title>
        <authorList>
            <person name="Tkavc R."/>
            <person name="Matrosova V.Y."/>
            <person name="Grichenko O.E."/>
            <person name="Gostincar C."/>
            <person name="Volpe R.P."/>
            <person name="Klimenkova P."/>
            <person name="Gaidamakova E.K."/>
            <person name="Zhou C.E."/>
            <person name="Stewart B.J."/>
            <person name="Lyman M.G."/>
            <person name="Malfatti S.A."/>
            <person name="Rubinfeld B."/>
            <person name="Courtot M."/>
            <person name="Singh J."/>
            <person name="Dalgard C.L."/>
            <person name="Hamilton T."/>
            <person name="Frey K.G."/>
            <person name="Gunde-Cimerman N."/>
            <person name="Dugan L."/>
            <person name="Daly M.J."/>
        </authorList>
    </citation>
    <scope>NUCLEOTIDE SEQUENCE [LARGE SCALE GENOMIC DNA]</scope>
    <source>
        <strain evidence="2 3">MD1149</strain>
    </source>
</reference>
<feature type="region of interest" description="Disordered" evidence="1">
    <location>
        <begin position="218"/>
        <end position="262"/>
    </location>
</feature>
<comment type="caution">
    <text evidence="2">The sequence shown here is derived from an EMBL/GenBank/DDBJ whole genome shotgun (WGS) entry which is preliminary data.</text>
</comment>
<feature type="region of interest" description="Disordered" evidence="1">
    <location>
        <begin position="134"/>
        <end position="186"/>
    </location>
</feature>
<name>A0A2S5BIA8_9BASI</name>
<organism evidence="2 3">
    <name type="scientific">Rhodotorula taiwanensis</name>
    <dbReference type="NCBI Taxonomy" id="741276"/>
    <lineage>
        <taxon>Eukaryota</taxon>
        <taxon>Fungi</taxon>
        <taxon>Dikarya</taxon>
        <taxon>Basidiomycota</taxon>
        <taxon>Pucciniomycotina</taxon>
        <taxon>Microbotryomycetes</taxon>
        <taxon>Sporidiobolales</taxon>
        <taxon>Sporidiobolaceae</taxon>
        <taxon>Rhodotorula</taxon>
    </lineage>
</organism>
<evidence type="ECO:0000313" key="2">
    <source>
        <dbReference type="EMBL" id="POY76502.1"/>
    </source>
</evidence>
<dbReference type="AlphaFoldDB" id="A0A2S5BIA8"/>
<accession>A0A2S5BIA8</accession>
<keyword evidence="3" id="KW-1185">Reference proteome</keyword>
<sequence length="262" mass="28998">MAELAKAGLGAPSVDPPPLAHPVQHAQLVRLCQEIAAGIDEKHPLFPGPGSAWSEAMLAEPICSSDAWLEPDRVARRKHYALAWSLLELEHQISQCTPDETDDLLGNAGSPAAIKAAQPEWVVLLEMATEQYNARAGQERKERKERKRAAHAEVPENLSDEEGHHREVEPTSDAEASSPAQGHHERHPAFNVRARANSYSGPAHDLGPAHRLLPPYQQRVQEDYYARHQLPPPSYLQSLQTEEPSDWGSHGTGDRFFPDSRV</sequence>
<evidence type="ECO:0000256" key="1">
    <source>
        <dbReference type="SAM" id="MobiDB-lite"/>
    </source>
</evidence>
<protein>
    <submittedName>
        <fullName evidence="2">Uncharacterized protein</fullName>
    </submittedName>
</protein>
<proteinExistence type="predicted"/>
<dbReference type="Proteomes" id="UP000237144">
    <property type="component" value="Unassembled WGS sequence"/>
</dbReference>
<feature type="compositionally biased region" description="Basic and acidic residues" evidence="1">
    <location>
        <begin position="252"/>
        <end position="262"/>
    </location>
</feature>